<feature type="region of interest" description="Disordered" evidence="1">
    <location>
        <begin position="23"/>
        <end position="44"/>
    </location>
</feature>
<comment type="caution">
    <text evidence="2">The sequence shown here is derived from an EMBL/GenBank/DDBJ whole genome shotgun (WGS) entry which is preliminary data.</text>
</comment>
<evidence type="ECO:0000256" key="1">
    <source>
        <dbReference type="SAM" id="MobiDB-lite"/>
    </source>
</evidence>
<feature type="region of interest" description="Disordered" evidence="1">
    <location>
        <begin position="343"/>
        <end position="376"/>
    </location>
</feature>
<feature type="compositionally biased region" description="Low complexity" evidence="1">
    <location>
        <begin position="347"/>
        <end position="365"/>
    </location>
</feature>
<gene>
    <name evidence="2" type="ORF">PCOR1329_LOCUS3812</name>
</gene>
<accession>A0ABN9PKL3</accession>
<name>A0ABN9PKL3_9DINO</name>
<reference evidence="2" key="1">
    <citation type="submission" date="2023-10" db="EMBL/GenBank/DDBJ databases">
        <authorList>
            <person name="Chen Y."/>
            <person name="Shah S."/>
            <person name="Dougan E. K."/>
            <person name="Thang M."/>
            <person name="Chan C."/>
        </authorList>
    </citation>
    <scope>NUCLEOTIDE SEQUENCE [LARGE SCALE GENOMIC DNA]</scope>
</reference>
<protein>
    <submittedName>
        <fullName evidence="2">Uncharacterized protein</fullName>
    </submittedName>
</protein>
<keyword evidence="3" id="KW-1185">Reference proteome</keyword>
<dbReference type="Proteomes" id="UP001189429">
    <property type="component" value="Unassembled WGS sequence"/>
</dbReference>
<organism evidence="2 3">
    <name type="scientific">Prorocentrum cordatum</name>
    <dbReference type="NCBI Taxonomy" id="2364126"/>
    <lineage>
        <taxon>Eukaryota</taxon>
        <taxon>Sar</taxon>
        <taxon>Alveolata</taxon>
        <taxon>Dinophyceae</taxon>
        <taxon>Prorocentrales</taxon>
        <taxon>Prorocentraceae</taxon>
        <taxon>Prorocentrum</taxon>
    </lineage>
</organism>
<sequence>MFRYRGPIAAMSSPISSECFPLPAGPPCRSSSGEGSGGGRGSSAADLQQSGMLVLLCWSSAVFVDIDGVLNVGAAEKGKSPTLLNDSNLRLAQSLWTKREGHPERHLVESLMAVSRKRLDGEKEALNTLVAKNRSYVSDVLVGRLAEILEAAGPRCLAVLASTWQAARHKTRLQDLEARLTRCLGRPFAFQATTGSSEEHTPDGRLIAIGNCMAELTSHGGVAAAAAEAGRLRALVLEDFFITALAGHWSVDGRAMDSPAAVEEYVCSRVPAPWTAQVRLIHTYAEWSTAEGVFVKCGVGLSQADVRRSKEFVAPNVADGVARAPKPSMAFFSLASAWFCSAPPPTSGASSSCPSTSSPSSSPSSDGHDTLHFAPL</sequence>
<dbReference type="EMBL" id="CAUYUJ010000991">
    <property type="protein sequence ID" value="CAK0793549.1"/>
    <property type="molecule type" value="Genomic_DNA"/>
</dbReference>
<feature type="compositionally biased region" description="Basic and acidic residues" evidence="1">
    <location>
        <begin position="366"/>
        <end position="376"/>
    </location>
</feature>
<proteinExistence type="predicted"/>
<evidence type="ECO:0000313" key="2">
    <source>
        <dbReference type="EMBL" id="CAK0793549.1"/>
    </source>
</evidence>
<evidence type="ECO:0000313" key="3">
    <source>
        <dbReference type="Proteomes" id="UP001189429"/>
    </source>
</evidence>